<name>A0ABY2YZB1_9LACO</name>
<sequence>MKDKNSAKEYLLNHWNKHLKSLPKFNINVEKVFMENNDNGNCRVFAIVSTNEDNLDALNKEYMESQSFLDDMKGFNMENILKVEDVNLTEYL</sequence>
<evidence type="ECO:0000313" key="2">
    <source>
        <dbReference type="Proteomes" id="UP000777560"/>
    </source>
</evidence>
<protein>
    <submittedName>
        <fullName evidence="1">Uncharacterized protein</fullName>
    </submittedName>
</protein>
<organism evidence="1 2">
    <name type="scientific">Apilactobacillus micheneri</name>
    <dbReference type="NCBI Taxonomy" id="1899430"/>
    <lineage>
        <taxon>Bacteria</taxon>
        <taxon>Bacillati</taxon>
        <taxon>Bacillota</taxon>
        <taxon>Bacilli</taxon>
        <taxon>Lactobacillales</taxon>
        <taxon>Lactobacillaceae</taxon>
        <taxon>Apilactobacillus</taxon>
    </lineage>
</organism>
<comment type="caution">
    <text evidence="1">The sequence shown here is derived from an EMBL/GenBank/DDBJ whole genome shotgun (WGS) entry which is preliminary data.</text>
</comment>
<gene>
    <name evidence="1" type="ORF">DY114_01525</name>
</gene>
<evidence type="ECO:0000313" key="1">
    <source>
        <dbReference type="EMBL" id="TPR26402.1"/>
    </source>
</evidence>
<dbReference type="EMBL" id="QUAV01000001">
    <property type="protein sequence ID" value="TPR26402.1"/>
    <property type="molecule type" value="Genomic_DNA"/>
</dbReference>
<dbReference type="RefSeq" id="WP_140925783.1">
    <property type="nucleotide sequence ID" value="NZ_QUAU01000001.1"/>
</dbReference>
<accession>A0ABY2YZB1</accession>
<keyword evidence="2" id="KW-1185">Reference proteome</keyword>
<dbReference type="Proteomes" id="UP000777560">
    <property type="component" value="Unassembled WGS sequence"/>
</dbReference>
<reference evidence="1 2" key="1">
    <citation type="submission" date="2018-08" db="EMBL/GenBank/DDBJ databases">
        <title>Comparative genomics of wild bee and flower associated Lactobacillus reveals potential adaptation to the bee host.</title>
        <authorList>
            <person name="Vuong H.Q."/>
            <person name="Mcfrederick Q.S."/>
        </authorList>
    </citation>
    <scope>NUCLEOTIDE SEQUENCE [LARGE SCALE GENOMIC DNA]</scope>
    <source>
        <strain evidence="1 2">HV_13</strain>
    </source>
</reference>
<proteinExistence type="predicted"/>